<dbReference type="SUPFAM" id="SSF90123">
    <property type="entry name" value="ABC transporter transmembrane region"/>
    <property type="match status" value="1"/>
</dbReference>
<name>A0A1M5Z6Y8_9FIRM</name>
<dbReference type="InterPro" id="IPR003439">
    <property type="entry name" value="ABC_transporter-like_ATP-bd"/>
</dbReference>
<dbReference type="GO" id="GO:0016887">
    <property type="term" value="F:ATP hydrolysis activity"/>
    <property type="evidence" value="ECO:0007669"/>
    <property type="project" value="InterPro"/>
</dbReference>
<protein>
    <submittedName>
        <fullName evidence="10">ATP-binding cassette, subfamily B</fullName>
    </submittedName>
</protein>
<keyword evidence="3" id="KW-0547">Nucleotide-binding</keyword>
<dbReference type="InterPro" id="IPR039421">
    <property type="entry name" value="Type_1_exporter"/>
</dbReference>
<keyword evidence="6 7" id="KW-0472">Membrane</keyword>
<comment type="subcellular location">
    <subcellularLocation>
        <location evidence="1">Cell membrane</location>
        <topology evidence="1">Multi-pass membrane protein</topology>
    </subcellularLocation>
</comment>
<dbReference type="Pfam" id="PF00005">
    <property type="entry name" value="ABC_tran"/>
    <property type="match status" value="1"/>
</dbReference>
<dbReference type="Gene3D" id="3.40.50.300">
    <property type="entry name" value="P-loop containing nucleotide triphosphate hydrolases"/>
    <property type="match status" value="1"/>
</dbReference>
<gene>
    <name evidence="10" type="ORF">SAMN02745180_02807</name>
</gene>
<dbReference type="PROSITE" id="PS00211">
    <property type="entry name" value="ABC_TRANSPORTER_1"/>
    <property type="match status" value="1"/>
</dbReference>
<dbReference type="FunFam" id="3.40.50.300:FF:001443">
    <property type="entry name" value="ABC transporter, ATP-binding protein"/>
    <property type="match status" value="1"/>
</dbReference>
<accession>A0A1M5Z6Y8</accession>
<evidence type="ECO:0000259" key="8">
    <source>
        <dbReference type="PROSITE" id="PS50893"/>
    </source>
</evidence>
<dbReference type="PANTHER" id="PTHR24221:SF397">
    <property type="entry name" value="ABC TRANSPORTER, ATP-BINDING TRANSMEMBRANE PROTEIN"/>
    <property type="match status" value="1"/>
</dbReference>
<evidence type="ECO:0000256" key="1">
    <source>
        <dbReference type="ARBA" id="ARBA00004651"/>
    </source>
</evidence>
<dbReference type="GO" id="GO:0140359">
    <property type="term" value="F:ABC-type transporter activity"/>
    <property type="evidence" value="ECO:0007669"/>
    <property type="project" value="InterPro"/>
</dbReference>
<feature type="transmembrane region" description="Helical" evidence="7">
    <location>
        <begin position="143"/>
        <end position="159"/>
    </location>
</feature>
<evidence type="ECO:0000259" key="9">
    <source>
        <dbReference type="PROSITE" id="PS50929"/>
    </source>
</evidence>
<dbReference type="InterPro" id="IPR027417">
    <property type="entry name" value="P-loop_NTPase"/>
</dbReference>
<evidence type="ECO:0000313" key="10">
    <source>
        <dbReference type="EMBL" id="SHI19951.1"/>
    </source>
</evidence>
<dbReference type="InterPro" id="IPR017871">
    <property type="entry name" value="ABC_transporter-like_CS"/>
</dbReference>
<evidence type="ECO:0000256" key="7">
    <source>
        <dbReference type="SAM" id="Phobius"/>
    </source>
</evidence>
<dbReference type="SUPFAM" id="SSF52540">
    <property type="entry name" value="P-loop containing nucleoside triphosphate hydrolases"/>
    <property type="match status" value="1"/>
</dbReference>
<evidence type="ECO:0000313" key="11">
    <source>
        <dbReference type="Proteomes" id="UP000184389"/>
    </source>
</evidence>
<feature type="transmembrane region" description="Helical" evidence="7">
    <location>
        <begin position="33"/>
        <end position="50"/>
    </location>
</feature>
<dbReference type="SMART" id="SM00382">
    <property type="entry name" value="AAA"/>
    <property type="match status" value="1"/>
</dbReference>
<evidence type="ECO:0000256" key="4">
    <source>
        <dbReference type="ARBA" id="ARBA00022840"/>
    </source>
</evidence>
<keyword evidence="5 7" id="KW-1133">Transmembrane helix</keyword>
<keyword evidence="4 10" id="KW-0067">ATP-binding</keyword>
<proteinExistence type="predicted"/>
<reference evidence="10 11" key="1">
    <citation type="submission" date="2016-11" db="EMBL/GenBank/DDBJ databases">
        <authorList>
            <person name="Jaros S."/>
            <person name="Januszkiewicz K."/>
            <person name="Wedrychowicz H."/>
        </authorList>
    </citation>
    <scope>NUCLEOTIDE SEQUENCE [LARGE SCALE GENOMIC DNA]</scope>
    <source>
        <strain evidence="10 11">DSM 13106</strain>
    </source>
</reference>
<organism evidence="10 11">
    <name type="scientific">Sporanaerobacter acetigenes DSM 13106</name>
    <dbReference type="NCBI Taxonomy" id="1123281"/>
    <lineage>
        <taxon>Bacteria</taxon>
        <taxon>Bacillati</taxon>
        <taxon>Bacillota</taxon>
        <taxon>Tissierellia</taxon>
        <taxon>Tissierellales</taxon>
        <taxon>Sporanaerobacteraceae</taxon>
        <taxon>Sporanaerobacter</taxon>
    </lineage>
</organism>
<dbReference type="InterPro" id="IPR011527">
    <property type="entry name" value="ABC1_TM_dom"/>
</dbReference>
<dbReference type="Proteomes" id="UP000184389">
    <property type="component" value="Unassembled WGS sequence"/>
</dbReference>
<dbReference type="PANTHER" id="PTHR24221">
    <property type="entry name" value="ATP-BINDING CASSETTE SUB-FAMILY B"/>
    <property type="match status" value="1"/>
</dbReference>
<dbReference type="PROSITE" id="PS50893">
    <property type="entry name" value="ABC_TRANSPORTER_2"/>
    <property type="match status" value="1"/>
</dbReference>
<dbReference type="STRING" id="1123281.SAMN02745180_02807"/>
<evidence type="ECO:0000256" key="3">
    <source>
        <dbReference type="ARBA" id="ARBA00022741"/>
    </source>
</evidence>
<dbReference type="PROSITE" id="PS50929">
    <property type="entry name" value="ABC_TM1F"/>
    <property type="match status" value="1"/>
</dbReference>
<evidence type="ECO:0000256" key="5">
    <source>
        <dbReference type="ARBA" id="ARBA00022989"/>
    </source>
</evidence>
<keyword evidence="2 7" id="KW-0812">Transmembrane</keyword>
<dbReference type="Gene3D" id="1.20.1560.10">
    <property type="entry name" value="ABC transporter type 1, transmembrane domain"/>
    <property type="match status" value="1"/>
</dbReference>
<dbReference type="InterPro" id="IPR036640">
    <property type="entry name" value="ABC1_TM_sf"/>
</dbReference>
<sequence length="579" mass="65167">MNGGLDMKKFFKNRFALTDQGAKDITRATMSSFFVYCTNMIPATLLMLFIDELVLGNVKSKALYIGLSLGTLLLMHILLGYEYDSLYNATYEESANLRTETAESLSKLPLSYFSKHDLSDLSQTIMSDIEGIEHAMSHSIPKVGGFLIFFPIISIMMLIGNIKLALAVILPTLLSFILVVLSKKVQVKGHEKYYKVLRENSESFQEAIEMQQEIKSFNLSSELKAMLYKKMDESENIHLKEEKKLILIMGLSQAFGFINLAIVILVGVSLFSTGEIDILYLIGYLLAAMKIKDAVDASREGVAEIFYLDPKINRIKEIRQSNIQEGQDTKIDNFDIKLQNVSFSYDKDNMVLKDISFTANQGEVTALVGASGCGKTSILRLISRLYDYDNGKITIDDKDIKDISTKSLFEKTSIVFQDVILFNNSVLENIRVGKKDATDEEVKEAARLANCEEFIEKLEKGYNTFIGENGAELSGGERQRLSIARAFLKNAPILILDEIAASLDVENEKKIQESLNRLMKDKTVIIISHRLKSIENVDKIVVIDDGKVEDFGTHKELMESSKIYKGLIRSSKLAEEFKY</sequence>
<feature type="domain" description="ABC transmembrane type-1" evidence="9">
    <location>
        <begin position="28"/>
        <end position="289"/>
    </location>
</feature>
<evidence type="ECO:0000256" key="2">
    <source>
        <dbReference type="ARBA" id="ARBA00022692"/>
    </source>
</evidence>
<feature type="transmembrane region" description="Helical" evidence="7">
    <location>
        <begin position="165"/>
        <end position="182"/>
    </location>
</feature>
<feature type="transmembrane region" description="Helical" evidence="7">
    <location>
        <begin position="62"/>
        <end position="81"/>
    </location>
</feature>
<dbReference type="EMBL" id="FQXR01000022">
    <property type="protein sequence ID" value="SHI19951.1"/>
    <property type="molecule type" value="Genomic_DNA"/>
</dbReference>
<dbReference type="Pfam" id="PF00664">
    <property type="entry name" value="ABC_membrane"/>
    <property type="match status" value="1"/>
</dbReference>
<dbReference type="AlphaFoldDB" id="A0A1M5Z6Y8"/>
<dbReference type="GO" id="GO:0005886">
    <property type="term" value="C:plasma membrane"/>
    <property type="evidence" value="ECO:0007669"/>
    <property type="project" value="UniProtKB-SubCell"/>
</dbReference>
<feature type="transmembrane region" description="Helical" evidence="7">
    <location>
        <begin position="245"/>
        <end position="271"/>
    </location>
</feature>
<dbReference type="InterPro" id="IPR003593">
    <property type="entry name" value="AAA+_ATPase"/>
</dbReference>
<feature type="domain" description="ABC transporter" evidence="8">
    <location>
        <begin position="336"/>
        <end position="570"/>
    </location>
</feature>
<evidence type="ECO:0000256" key="6">
    <source>
        <dbReference type="ARBA" id="ARBA00023136"/>
    </source>
</evidence>
<keyword evidence="11" id="KW-1185">Reference proteome</keyword>
<dbReference type="GO" id="GO:0034040">
    <property type="term" value="F:ATPase-coupled lipid transmembrane transporter activity"/>
    <property type="evidence" value="ECO:0007669"/>
    <property type="project" value="TreeGrafter"/>
</dbReference>
<dbReference type="GO" id="GO:0005524">
    <property type="term" value="F:ATP binding"/>
    <property type="evidence" value="ECO:0007669"/>
    <property type="project" value="UniProtKB-KW"/>
</dbReference>